<feature type="compositionally biased region" description="Acidic residues" evidence="1">
    <location>
        <begin position="25"/>
        <end position="41"/>
    </location>
</feature>
<reference evidence="3" key="2">
    <citation type="submission" date="2020-09" db="EMBL/GenBank/DDBJ databases">
        <authorList>
            <person name="Sun Q."/>
            <person name="Zhou Y."/>
        </authorList>
    </citation>
    <scope>NUCLEOTIDE SEQUENCE</scope>
    <source>
        <strain evidence="3">CGMCC 1.15762</strain>
    </source>
</reference>
<accession>A0A8J2ZMH8</accession>
<name>A0A8J2ZMH8_9RHOB</name>
<evidence type="ECO:0000256" key="1">
    <source>
        <dbReference type="SAM" id="MobiDB-lite"/>
    </source>
</evidence>
<comment type="caution">
    <text evidence="3">The sequence shown here is derived from an EMBL/GenBank/DDBJ whole genome shotgun (WGS) entry which is preliminary data.</text>
</comment>
<keyword evidence="2" id="KW-0732">Signal</keyword>
<evidence type="ECO:0000256" key="2">
    <source>
        <dbReference type="SAM" id="SignalP"/>
    </source>
</evidence>
<feature type="signal peptide" evidence="2">
    <location>
        <begin position="1"/>
        <end position="24"/>
    </location>
</feature>
<evidence type="ECO:0000313" key="3">
    <source>
        <dbReference type="EMBL" id="GGG80422.1"/>
    </source>
</evidence>
<feature type="chain" id="PRO_5035178422" description="FAS1 domain-containing protein" evidence="2">
    <location>
        <begin position="25"/>
        <end position="236"/>
    </location>
</feature>
<keyword evidence="4" id="KW-1185">Reference proteome</keyword>
<proteinExistence type="predicted"/>
<gene>
    <name evidence="3" type="ORF">GCM10011415_32250</name>
</gene>
<dbReference type="AlphaFoldDB" id="A0A8J2ZMH8"/>
<sequence>MLHILGLVGICGLASAIVLNQASATDDDADDGYQDHSEDEDAPGRMPYVSTADIPTPDLLDPIDTWQSDAIHHDPIEHALPQDPGHAIEDITIHVTESSTEDGETPQAVQADTHAELVDVVDYVIAEDIEGLVVVLDEIAAVSTASTEFEEYDRWVVLIPEGVSLDFDEAAKAGITGTEATVEYFGGVVLGHYDLGEAGETIDPATGNTLHDFDTRLPPPEITSNTSISFIRLATG</sequence>
<evidence type="ECO:0008006" key="5">
    <source>
        <dbReference type="Google" id="ProtNLM"/>
    </source>
</evidence>
<feature type="region of interest" description="Disordered" evidence="1">
    <location>
        <begin position="25"/>
        <end position="47"/>
    </location>
</feature>
<dbReference type="EMBL" id="BMJV01000006">
    <property type="protein sequence ID" value="GGG80422.1"/>
    <property type="molecule type" value="Genomic_DNA"/>
</dbReference>
<dbReference type="RefSeq" id="WP_188791251.1">
    <property type="nucleotide sequence ID" value="NZ_BMJV01000006.1"/>
</dbReference>
<evidence type="ECO:0000313" key="4">
    <source>
        <dbReference type="Proteomes" id="UP000617145"/>
    </source>
</evidence>
<reference evidence="3" key="1">
    <citation type="journal article" date="2014" name="Int. J. Syst. Evol. Microbiol.">
        <title>Complete genome sequence of Corynebacterium casei LMG S-19264T (=DSM 44701T), isolated from a smear-ripened cheese.</title>
        <authorList>
            <consortium name="US DOE Joint Genome Institute (JGI-PGF)"/>
            <person name="Walter F."/>
            <person name="Albersmeier A."/>
            <person name="Kalinowski J."/>
            <person name="Ruckert C."/>
        </authorList>
    </citation>
    <scope>NUCLEOTIDE SEQUENCE</scope>
    <source>
        <strain evidence="3">CGMCC 1.15762</strain>
    </source>
</reference>
<protein>
    <recommendedName>
        <fullName evidence="5">FAS1 domain-containing protein</fullName>
    </recommendedName>
</protein>
<organism evidence="3 4">
    <name type="scientific">Salipiger pallidus</name>
    <dbReference type="NCBI Taxonomy" id="1775170"/>
    <lineage>
        <taxon>Bacteria</taxon>
        <taxon>Pseudomonadati</taxon>
        <taxon>Pseudomonadota</taxon>
        <taxon>Alphaproteobacteria</taxon>
        <taxon>Rhodobacterales</taxon>
        <taxon>Roseobacteraceae</taxon>
        <taxon>Salipiger</taxon>
    </lineage>
</organism>
<dbReference type="Proteomes" id="UP000617145">
    <property type="component" value="Unassembled WGS sequence"/>
</dbReference>